<dbReference type="PANTHER" id="PTHR42709">
    <property type="entry name" value="ALKALINE PHOSPHATASE LIKE PROTEIN"/>
    <property type="match status" value="1"/>
</dbReference>
<dbReference type="PATRIC" id="fig|631454.5.peg.2574"/>
<evidence type="ECO:0000256" key="1">
    <source>
        <dbReference type="SAM" id="Phobius"/>
    </source>
</evidence>
<keyword evidence="4" id="KW-1185">Reference proteome</keyword>
<protein>
    <submittedName>
        <fullName evidence="3">DedA family protein</fullName>
    </submittedName>
</protein>
<dbReference type="GO" id="GO:0005886">
    <property type="term" value="C:plasma membrane"/>
    <property type="evidence" value="ECO:0007669"/>
    <property type="project" value="TreeGrafter"/>
</dbReference>
<accession>V4RDC4</accession>
<feature type="transmembrane region" description="Helical" evidence="1">
    <location>
        <begin position="20"/>
        <end position="46"/>
    </location>
</feature>
<proteinExistence type="predicted"/>
<comment type="caution">
    <text evidence="3">The sequence shown here is derived from an EMBL/GenBank/DDBJ whole genome shotgun (WGS) entry which is preliminary data.</text>
</comment>
<reference evidence="3 4" key="1">
    <citation type="journal article" date="2014" name="Genome Announc.">
        <title>Draft Genome Sequence of Lutibaculum baratangense Strain AMV1T, Isolated from a Mud Volcano in Andamans, India.</title>
        <authorList>
            <person name="Singh A."/>
            <person name="Sreenivas A."/>
            <person name="Sathyanarayana Reddy G."/>
            <person name="Pinnaka A.K."/>
            <person name="Shivaji S."/>
        </authorList>
    </citation>
    <scope>NUCLEOTIDE SEQUENCE [LARGE SCALE GENOMIC DNA]</scope>
    <source>
        <strain evidence="3 4">AMV1</strain>
    </source>
</reference>
<dbReference type="InterPro" id="IPR032816">
    <property type="entry name" value="VTT_dom"/>
</dbReference>
<dbReference type="OrthoDB" id="9810270at2"/>
<dbReference type="eggNOG" id="COG1238">
    <property type="taxonomic scope" value="Bacteria"/>
</dbReference>
<dbReference type="RefSeq" id="WP_023432734.1">
    <property type="nucleotide sequence ID" value="NZ_AWXZ01000035.1"/>
</dbReference>
<dbReference type="InterPro" id="IPR051311">
    <property type="entry name" value="DedA_domain"/>
</dbReference>
<keyword evidence="1" id="KW-1133">Transmembrane helix</keyword>
<keyword evidence="1" id="KW-0812">Transmembrane</keyword>
<sequence length="192" mass="21123">MLRRLYDWTMSIAAHRGAPWALGVVSFLESSIFPIPPDLLLIPMVLAERAKAWAYATLCTVASVIGGLAGWAIGAFLFQALAEPILGFYGYGEKFAEFALRYNEWGAWIVFFAGVTPFPYKVITIASGATGLPLPVFIVASVLARGLRFFVVAALLYFVGPPIRDFIERRLGFVFTLFVVLLFGGFALVKFL</sequence>
<organism evidence="3 4">
    <name type="scientific">Lutibaculum baratangense AMV1</name>
    <dbReference type="NCBI Taxonomy" id="631454"/>
    <lineage>
        <taxon>Bacteria</taxon>
        <taxon>Pseudomonadati</taxon>
        <taxon>Pseudomonadota</taxon>
        <taxon>Alphaproteobacteria</taxon>
        <taxon>Hyphomicrobiales</taxon>
        <taxon>Tepidamorphaceae</taxon>
        <taxon>Lutibaculum</taxon>
    </lineage>
</organism>
<feature type="domain" description="VTT" evidence="2">
    <location>
        <begin position="51"/>
        <end position="157"/>
    </location>
</feature>
<feature type="transmembrane region" description="Helical" evidence="1">
    <location>
        <begin position="132"/>
        <end position="159"/>
    </location>
</feature>
<evidence type="ECO:0000259" key="2">
    <source>
        <dbReference type="Pfam" id="PF09335"/>
    </source>
</evidence>
<dbReference type="Pfam" id="PF09335">
    <property type="entry name" value="VTT_dom"/>
    <property type="match status" value="1"/>
</dbReference>
<dbReference type="EMBL" id="AWXZ01000035">
    <property type="protein sequence ID" value="ESR24156.1"/>
    <property type="molecule type" value="Genomic_DNA"/>
</dbReference>
<evidence type="ECO:0000313" key="4">
    <source>
        <dbReference type="Proteomes" id="UP000017819"/>
    </source>
</evidence>
<feature type="transmembrane region" description="Helical" evidence="1">
    <location>
        <begin position="52"/>
        <end position="81"/>
    </location>
</feature>
<dbReference type="Proteomes" id="UP000017819">
    <property type="component" value="Unassembled WGS sequence"/>
</dbReference>
<gene>
    <name evidence="3" type="ORF">N177_2605</name>
</gene>
<evidence type="ECO:0000313" key="3">
    <source>
        <dbReference type="EMBL" id="ESR24156.1"/>
    </source>
</evidence>
<feature type="transmembrane region" description="Helical" evidence="1">
    <location>
        <begin position="102"/>
        <end position="120"/>
    </location>
</feature>
<feature type="transmembrane region" description="Helical" evidence="1">
    <location>
        <begin position="171"/>
        <end position="189"/>
    </location>
</feature>
<keyword evidence="1" id="KW-0472">Membrane</keyword>
<name>V4RDC4_9HYPH</name>
<dbReference type="AlphaFoldDB" id="V4RDC4"/>
<dbReference type="PANTHER" id="PTHR42709:SF11">
    <property type="entry name" value="DEDA FAMILY PROTEIN"/>
    <property type="match status" value="1"/>
</dbReference>